<organism evidence="2 3">
    <name type="scientific">Natronorubrum halalkaliphilum</name>
    <dbReference type="NCBI Taxonomy" id="2691917"/>
    <lineage>
        <taxon>Archaea</taxon>
        <taxon>Methanobacteriati</taxon>
        <taxon>Methanobacteriota</taxon>
        <taxon>Stenosarchaea group</taxon>
        <taxon>Halobacteria</taxon>
        <taxon>Halobacteriales</taxon>
        <taxon>Natrialbaceae</taxon>
        <taxon>Natronorubrum</taxon>
    </lineage>
</organism>
<evidence type="ECO:0000313" key="3">
    <source>
        <dbReference type="Proteomes" id="UP000434101"/>
    </source>
</evidence>
<protein>
    <submittedName>
        <fullName evidence="2">Uncharacterized protein</fullName>
    </submittedName>
</protein>
<feature type="region of interest" description="Disordered" evidence="1">
    <location>
        <begin position="17"/>
        <end position="60"/>
    </location>
</feature>
<evidence type="ECO:0000256" key="1">
    <source>
        <dbReference type="SAM" id="MobiDB-lite"/>
    </source>
</evidence>
<reference evidence="2 3" key="1">
    <citation type="submission" date="2020-01" db="EMBL/GenBank/DDBJ databases">
        <title>Natronorubrum sp. JWXQ-INN 674 isolated from Inner Mongolia Autonomous Region of China.</title>
        <authorList>
            <person name="Xue Q."/>
        </authorList>
    </citation>
    <scope>NUCLEOTIDE SEQUENCE [LARGE SCALE GENOMIC DNA]</scope>
    <source>
        <strain evidence="2 3">JWXQ-INN-674</strain>
    </source>
</reference>
<comment type="caution">
    <text evidence="2">The sequence shown here is derived from an EMBL/GenBank/DDBJ whole genome shotgun (WGS) entry which is preliminary data.</text>
</comment>
<dbReference type="PROSITE" id="PS51257">
    <property type="entry name" value="PROKAR_LIPOPROTEIN"/>
    <property type="match status" value="1"/>
</dbReference>
<proteinExistence type="predicted"/>
<name>A0A6B0VIV0_9EURY</name>
<gene>
    <name evidence="2" type="ORF">GS429_02760</name>
</gene>
<evidence type="ECO:0000313" key="2">
    <source>
        <dbReference type="EMBL" id="MXV60995.1"/>
    </source>
</evidence>
<dbReference type="EMBL" id="WUYX01000013">
    <property type="protein sequence ID" value="MXV60995.1"/>
    <property type="molecule type" value="Genomic_DNA"/>
</dbReference>
<dbReference type="Proteomes" id="UP000434101">
    <property type="component" value="Unassembled WGS sequence"/>
</dbReference>
<dbReference type="AlphaFoldDB" id="A0A6B0VIV0"/>
<sequence>MKRRPLLAGIGALTLAGCLGETDPTDGETDSEEHGENDTEGAELVESELSRSEVGEKLEDATDIEYEEVHVARTHETPPWAVDRENPAGYAALYDSAADATESLPFEEVEADREDDLEAFIDETDFDAARLLYVVAVGLGTSDLTTDVDQLGVRDGELVGSASVGNGDEGDSMNMYASTLVRVTPDGGGLPDRATVLVQSRQDREIVVEATS</sequence>
<feature type="compositionally biased region" description="Basic and acidic residues" evidence="1">
    <location>
        <begin position="48"/>
        <end position="60"/>
    </location>
</feature>
<accession>A0A6B0VIV0</accession>
<keyword evidence="3" id="KW-1185">Reference proteome</keyword>
<dbReference type="RefSeq" id="WP_160062483.1">
    <property type="nucleotide sequence ID" value="NZ_WUYX01000013.1"/>
</dbReference>
<dbReference type="OrthoDB" id="167544at2157"/>